<feature type="transmembrane region" description="Helical" evidence="6">
    <location>
        <begin position="130"/>
        <end position="153"/>
    </location>
</feature>
<feature type="transmembrane region" description="Helical" evidence="6">
    <location>
        <begin position="405"/>
        <end position="428"/>
    </location>
</feature>
<feature type="transmembrane region" description="Helical" evidence="6">
    <location>
        <begin position="377"/>
        <end position="399"/>
    </location>
</feature>
<keyword evidence="2" id="KW-0813">Transport</keyword>
<dbReference type="Pfam" id="PF13520">
    <property type="entry name" value="AA_permease_2"/>
    <property type="match status" value="1"/>
</dbReference>
<dbReference type="EMBL" id="JAVRQU010000004">
    <property type="protein sequence ID" value="KAK5703739.1"/>
    <property type="molecule type" value="Genomic_DNA"/>
</dbReference>
<protein>
    <submittedName>
        <fullName evidence="7">GABA-specific high-affinity permease</fullName>
    </submittedName>
</protein>
<keyword evidence="3 6" id="KW-0812">Transmembrane</keyword>
<gene>
    <name evidence="7" type="primary">UGA4</name>
    <name evidence="7" type="ORF">LTR97_002752</name>
</gene>
<keyword evidence="4 6" id="KW-1133">Transmembrane helix</keyword>
<feature type="transmembrane region" description="Helical" evidence="6">
    <location>
        <begin position="440"/>
        <end position="464"/>
    </location>
</feature>
<dbReference type="GO" id="GO:0016020">
    <property type="term" value="C:membrane"/>
    <property type="evidence" value="ECO:0007669"/>
    <property type="project" value="UniProtKB-SubCell"/>
</dbReference>
<evidence type="ECO:0000256" key="4">
    <source>
        <dbReference type="ARBA" id="ARBA00022989"/>
    </source>
</evidence>
<feature type="transmembrane region" description="Helical" evidence="6">
    <location>
        <begin position="72"/>
        <end position="92"/>
    </location>
</feature>
<keyword evidence="5 6" id="KW-0472">Membrane</keyword>
<evidence type="ECO:0000256" key="1">
    <source>
        <dbReference type="ARBA" id="ARBA00004141"/>
    </source>
</evidence>
<name>A0AAN8A434_9PEZI</name>
<feature type="transmembrane region" description="Helical" evidence="6">
    <location>
        <begin position="44"/>
        <end position="66"/>
    </location>
</feature>
<dbReference type="AlphaFoldDB" id="A0AAN8A434"/>
<dbReference type="PANTHER" id="PTHR45649:SF6">
    <property type="entry name" value="GABA-SPECIFIC PERMEASE"/>
    <property type="match status" value="1"/>
</dbReference>
<dbReference type="Proteomes" id="UP001310594">
    <property type="component" value="Unassembled WGS sequence"/>
</dbReference>
<sequence length="547" mass="58918">MGEDDDKKADPVSTTGLANEEDAAALAKLGYVQELRRNFTMIEVFGIAFSIMGLLPSIASTLAYSIPSGPAGMVWSWFLASMFIMTVGLAMADLGSAMPTSGGLYWWTHYFASPKTRNALSFLVGYSNTLGLVGGLVSIDYGFSLMLLSVVVIAKDGNYTPSNGVVYAVFLGCILCHGVLASTMSKIMGKLQTAFVVMNFVLIIATVIVLPVGRASQRNSAHFIFAELDNLTEWPTGWTFMLAWLSPIWTIGAFDSCVHMSEEAANAVIAVPWGIVMSIGSCWLFGWICVIVIAGCMDPNVENLLGTSFGQPMAQIYYDAVGKRGALAMMTLVFIVQFMMGLSITVAASRQTWAFSRDGALPFSGYFRKINTKLGHIPFRAIWGCVGLGAILGLLSLIAPAAAQALFSLAVAGNNVAWGTPIFCRLVWGQHKFKPGPFYTGRFSIPLGWTAVVFLIFGVILSMFPVGGPNPTAADMNYTVVINSAVWGGALLYYFLDARKWFTGPKITLDLDNLSESQERAIVVEGLAVENVKTDANVEPGVTKLQA</sequence>
<feature type="transmembrane region" description="Helical" evidence="6">
    <location>
        <begin position="165"/>
        <end position="182"/>
    </location>
</feature>
<comment type="caution">
    <text evidence="7">The sequence shown here is derived from an EMBL/GenBank/DDBJ whole genome shotgun (WGS) entry which is preliminary data.</text>
</comment>
<evidence type="ECO:0000256" key="6">
    <source>
        <dbReference type="SAM" id="Phobius"/>
    </source>
</evidence>
<dbReference type="InterPro" id="IPR002293">
    <property type="entry name" value="AA/rel_permease1"/>
</dbReference>
<dbReference type="Gene3D" id="1.20.1740.10">
    <property type="entry name" value="Amino acid/polyamine transporter I"/>
    <property type="match status" value="1"/>
</dbReference>
<comment type="subcellular location">
    <subcellularLocation>
        <location evidence="1">Membrane</location>
        <topology evidence="1">Multi-pass membrane protein</topology>
    </subcellularLocation>
</comment>
<feature type="transmembrane region" description="Helical" evidence="6">
    <location>
        <begin position="476"/>
        <end position="496"/>
    </location>
</feature>
<evidence type="ECO:0000313" key="7">
    <source>
        <dbReference type="EMBL" id="KAK5703739.1"/>
    </source>
</evidence>
<feature type="transmembrane region" description="Helical" evidence="6">
    <location>
        <begin position="194"/>
        <end position="213"/>
    </location>
</feature>
<evidence type="ECO:0000256" key="3">
    <source>
        <dbReference type="ARBA" id="ARBA00022692"/>
    </source>
</evidence>
<evidence type="ECO:0000256" key="2">
    <source>
        <dbReference type="ARBA" id="ARBA00022448"/>
    </source>
</evidence>
<accession>A0AAN8A434</accession>
<organism evidence="7 8">
    <name type="scientific">Elasticomyces elasticus</name>
    <dbReference type="NCBI Taxonomy" id="574655"/>
    <lineage>
        <taxon>Eukaryota</taxon>
        <taxon>Fungi</taxon>
        <taxon>Dikarya</taxon>
        <taxon>Ascomycota</taxon>
        <taxon>Pezizomycotina</taxon>
        <taxon>Dothideomycetes</taxon>
        <taxon>Dothideomycetidae</taxon>
        <taxon>Mycosphaerellales</taxon>
        <taxon>Teratosphaeriaceae</taxon>
        <taxon>Elasticomyces</taxon>
    </lineage>
</organism>
<dbReference type="PIRSF" id="PIRSF006060">
    <property type="entry name" value="AA_transporter"/>
    <property type="match status" value="1"/>
</dbReference>
<feature type="transmembrane region" description="Helical" evidence="6">
    <location>
        <begin position="326"/>
        <end position="348"/>
    </location>
</feature>
<evidence type="ECO:0000313" key="8">
    <source>
        <dbReference type="Proteomes" id="UP001310594"/>
    </source>
</evidence>
<dbReference type="GO" id="GO:0022857">
    <property type="term" value="F:transmembrane transporter activity"/>
    <property type="evidence" value="ECO:0007669"/>
    <property type="project" value="InterPro"/>
</dbReference>
<reference evidence="7" key="1">
    <citation type="submission" date="2023-08" db="EMBL/GenBank/DDBJ databases">
        <title>Black Yeasts Isolated from many extreme environments.</title>
        <authorList>
            <person name="Coleine C."/>
            <person name="Stajich J.E."/>
            <person name="Selbmann L."/>
        </authorList>
    </citation>
    <scope>NUCLEOTIDE SEQUENCE</scope>
    <source>
        <strain evidence="7">CCFEE 5810</strain>
    </source>
</reference>
<evidence type="ECO:0000256" key="5">
    <source>
        <dbReference type="ARBA" id="ARBA00023136"/>
    </source>
</evidence>
<dbReference type="PANTHER" id="PTHR45649">
    <property type="entry name" value="AMINO-ACID PERMEASE BAT1"/>
    <property type="match status" value="1"/>
</dbReference>
<proteinExistence type="predicted"/>
<feature type="transmembrane region" description="Helical" evidence="6">
    <location>
        <begin position="270"/>
        <end position="294"/>
    </location>
</feature>